<organism evidence="1 2">
    <name type="scientific">Neoasaia chiangmaiensis</name>
    <dbReference type="NCBI Taxonomy" id="320497"/>
    <lineage>
        <taxon>Bacteria</taxon>
        <taxon>Pseudomonadati</taxon>
        <taxon>Pseudomonadota</taxon>
        <taxon>Alphaproteobacteria</taxon>
        <taxon>Acetobacterales</taxon>
        <taxon>Acetobacteraceae</taxon>
        <taxon>Neoasaia</taxon>
    </lineage>
</organism>
<dbReference type="Gene3D" id="1.25.40.380">
    <property type="entry name" value="Protein of unknown function DUF1810"/>
    <property type="match status" value="1"/>
</dbReference>
<dbReference type="SUPFAM" id="SSF140736">
    <property type="entry name" value="Rv1873-like"/>
    <property type="match status" value="1"/>
</dbReference>
<dbReference type="RefSeq" id="WP_077806124.1">
    <property type="nucleotide sequence ID" value="NZ_BJXS01000008.1"/>
</dbReference>
<proteinExistence type="predicted"/>
<dbReference type="InterPro" id="IPR014937">
    <property type="entry name" value="DUF1810"/>
</dbReference>
<dbReference type="PIRSF" id="PIRSF008546">
    <property type="entry name" value="UCP008546"/>
    <property type="match status" value="1"/>
</dbReference>
<dbReference type="InterPro" id="IPR036287">
    <property type="entry name" value="Rv1873-like_sf"/>
</dbReference>
<protein>
    <submittedName>
        <fullName evidence="1">Calpastatin</fullName>
    </submittedName>
</protein>
<reference evidence="1 2" key="1">
    <citation type="submission" date="2016-03" db="EMBL/GenBank/DDBJ databases">
        <title>Acetic acid bacteria sequencing.</title>
        <authorList>
            <person name="Brandt J."/>
            <person name="Jakob F."/>
            <person name="Vogel R.F."/>
        </authorList>
    </citation>
    <scope>NUCLEOTIDE SEQUENCE [LARGE SCALE GENOMIC DNA]</scope>
    <source>
        <strain evidence="1 2">NBRC 101099</strain>
    </source>
</reference>
<dbReference type="STRING" id="320497.A0U93_03490"/>
<sequence length="146" mass="16398">MSESFDLHRFLDAQQPVMTAVRRELAAGHKTSHWMWFVFPQLRELGRSEMARRYGIASLAEARAYAAHPVLGGRLRDDTALVVQHEKKSITAIFGTPDDLKFRSCMTLFRAAVPDEAVFERALAAFFGGEDDPLTRKLLDTDGDDA</sequence>
<gene>
    <name evidence="1" type="ORF">A0U93_03490</name>
</gene>
<name>A0A1U9KMX1_9PROT</name>
<evidence type="ECO:0000313" key="1">
    <source>
        <dbReference type="EMBL" id="AQS87151.1"/>
    </source>
</evidence>
<accession>A0A1U9KMX1</accession>
<dbReference type="OrthoDB" id="9801870at2"/>
<dbReference type="EMBL" id="CP014691">
    <property type="protein sequence ID" value="AQS87151.1"/>
    <property type="molecule type" value="Genomic_DNA"/>
</dbReference>
<dbReference type="Proteomes" id="UP000188604">
    <property type="component" value="Chromosome"/>
</dbReference>
<evidence type="ECO:0000313" key="2">
    <source>
        <dbReference type="Proteomes" id="UP000188604"/>
    </source>
</evidence>
<dbReference type="AlphaFoldDB" id="A0A1U9KMX1"/>
<keyword evidence="2" id="KW-1185">Reference proteome</keyword>
<dbReference type="Pfam" id="PF08837">
    <property type="entry name" value="DUF1810"/>
    <property type="match status" value="1"/>
</dbReference>
<dbReference type="KEGG" id="nch:A0U93_03490"/>